<dbReference type="Proteomes" id="UP000215450">
    <property type="component" value="Unassembled WGS sequence"/>
</dbReference>
<gene>
    <name evidence="1" type="ORF">KEBURONENSIS_02096</name>
    <name evidence="2" type="ORF">KEBURONENSIS_02111</name>
</gene>
<accession>A0A238HIV4</accession>
<name>A0A238HIV4_9NEIS</name>
<keyword evidence="3" id="KW-1185">Reference proteome</keyword>
<reference evidence="2 3" key="2">
    <citation type="submission" date="2017-06" db="EMBL/GenBank/DDBJ databases">
        <authorList>
            <person name="Kim H.J."/>
            <person name="Triplett B.A."/>
        </authorList>
    </citation>
    <scope>NUCLEOTIDE SEQUENCE [LARGE SCALE GENOMIC DNA]</scope>
    <source>
        <strain evidence="2">Kingella_eburonensis</strain>
    </source>
</reference>
<organism evidence="1">
    <name type="scientific">Kingella negevensis</name>
    <dbReference type="NCBI Taxonomy" id="1522312"/>
    <lineage>
        <taxon>Bacteria</taxon>
        <taxon>Pseudomonadati</taxon>
        <taxon>Pseudomonadota</taxon>
        <taxon>Betaproteobacteria</taxon>
        <taxon>Neisseriales</taxon>
        <taxon>Neisseriaceae</taxon>
        <taxon>Kingella</taxon>
    </lineage>
</organism>
<protein>
    <submittedName>
        <fullName evidence="1">Uncharacterized protein</fullName>
    </submittedName>
</protein>
<evidence type="ECO:0000313" key="3">
    <source>
        <dbReference type="Proteomes" id="UP000215450"/>
    </source>
</evidence>
<reference evidence="1" key="1">
    <citation type="submission" date="2017-05" db="EMBL/GenBank/DDBJ databases">
        <authorList>
            <person name="Song R."/>
            <person name="Chenine A.L."/>
            <person name="Ruprecht R.M."/>
        </authorList>
    </citation>
    <scope>NUCLEOTIDE SEQUENCE</scope>
    <source>
        <strain evidence="1">Kingella_eburonensis</strain>
    </source>
</reference>
<evidence type="ECO:0000313" key="2">
    <source>
        <dbReference type="EMBL" id="SNB84145.1"/>
    </source>
</evidence>
<sequence length="59" mass="6332">MLLRGFAGCVCVYVGFGLLCRFARQLDLFVFICNADILGVDAAFCDAALTVAVIAITNR</sequence>
<proteinExistence type="predicted"/>
<dbReference type="EMBL" id="FXUV02000081">
    <property type="protein sequence ID" value="SNB84145.1"/>
    <property type="molecule type" value="Genomic_DNA"/>
</dbReference>
<dbReference type="AlphaFoldDB" id="A0A238HIV4"/>
<evidence type="ECO:0000313" key="1">
    <source>
        <dbReference type="EMBL" id="SMQ13559.1"/>
    </source>
</evidence>
<dbReference type="EMBL" id="FXUV01000077">
    <property type="protein sequence ID" value="SMQ13559.1"/>
    <property type="molecule type" value="Genomic_DNA"/>
</dbReference>